<organism evidence="2 3">
    <name type="scientific">Solimonas fluminis</name>
    <dbReference type="NCBI Taxonomy" id="2086571"/>
    <lineage>
        <taxon>Bacteria</taxon>
        <taxon>Pseudomonadati</taxon>
        <taxon>Pseudomonadota</taxon>
        <taxon>Gammaproteobacteria</taxon>
        <taxon>Nevskiales</taxon>
        <taxon>Nevskiaceae</taxon>
        <taxon>Solimonas</taxon>
    </lineage>
</organism>
<name>A0A2S5TKC5_9GAMM</name>
<feature type="domain" description="DUF4224" evidence="1">
    <location>
        <begin position="47"/>
        <end position="86"/>
    </location>
</feature>
<dbReference type="EMBL" id="PSNW01000001">
    <property type="protein sequence ID" value="PPE75435.1"/>
    <property type="molecule type" value="Genomic_DNA"/>
</dbReference>
<reference evidence="2 3" key="1">
    <citation type="submission" date="2018-02" db="EMBL/GenBank/DDBJ databases">
        <title>Genome sequencing of Solimonas sp. HR-BB.</title>
        <authorList>
            <person name="Lee Y."/>
            <person name="Jeon C.O."/>
        </authorList>
    </citation>
    <scope>NUCLEOTIDE SEQUENCE [LARGE SCALE GENOMIC DNA]</scope>
    <source>
        <strain evidence="2 3">HR-BB</strain>
    </source>
</reference>
<dbReference type="InterPro" id="IPR025319">
    <property type="entry name" value="DUF4224"/>
</dbReference>
<accession>A0A2S5TKC5</accession>
<sequence>MENRASCVLPFAIARPELHCPGWGLRFAVSSSRQDSAGGAAVSDRMLSDEELADATGYQQPSKQLEALREMGLTPLVRPDGRARITFAALTAAMTGAVKPATQRPNFSALHARR</sequence>
<comment type="caution">
    <text evidence="2">The sequence shown here is derived from an EMBL/GenBank/DDBJ whole genome shotgun (WGS) entry which is preliminary data.</text>
</comment>
<evidence type="ECO:0000313" key="3">
    <source>
        <dbReference type="Proteomes" id="UP000238220"/>
    </source>
</evidence>
<keyword evidence="3" id="KW-1185">Reference proteome</keyword>
<dbReference type="Pfam" id="PF13986">
    <property type="entry name" value="DUF4224"/>
    <property type="match status" value="1"/>
</dbReference>
<gene>
    <name evidence="2" type="ORF">C3942_00640</name>
</gene>
<evidence type="ECO:0000313" key="2">
    <source>
        <dbReference type="EMBL" id="PPE75435.1"/>
    </source>
</evidence>
<proteinExistence type="predicted"/>
<dbReference type="AlphaFoldDB" id="A0A2S5TKC5"/>
<dbReference type="OrthoDB" id="6059012at2"/>
<evidence type="ECO:0000259" key="1">
    <source>
        <dbReference type="Pfam" id="PF13986"/>
    </source>
</evidence>
<protein>
    <recommendedName>
        <fullName evidence="1">DUF4224 domain-containing protein</fullName>
    </recommendedName>
</protein>
<dbReference type="Proteomes" id="UP000238220">
    <property type="component" value="Unassembled WGS sequence"/>
</dbReference>